<keyword evidence="3" id="KW-1185">Reference proteome</keyword>
<dbReference type="AlphaFoldDB" id="A0A9X2PG93"/>
<evidence type="ECO:0000313" key="2">
    <source>
        <dbReference type="EMBL" id="MCS0496441.1"/>
    </source>
</evidence>
<feature type="transmembrane region" description="Helical" evidence="1">
    <location>
        <begin position="188"/>
        <end position="205"/>
    </location>
</feature>
<keyword evidence="1" id="KW-1133">Transmembrane helix</keyword>
<dbReference type="Pfam" id="PF06532">
    <property type="entry name" value="NrsF"/>
    <property type="match status" value="1"/>
</dbReference>
<feature type="transmembrane region" description="Helical" evidence="1">
    <location>
        <begin position="58"/>
        <end position="79"/>
    </location>
</feature>
<dbReference type="RefSeq" id="WP_258733607.1">
    <property type="nucleotide sequence ID" value="NZ_JANTHZ010000007.1"/>
</dbReference>
<keyword evidence="1" id="KW-0812">Transmembrane</keyword>
<reference evidence="2" key="1">
    <citation type="submission" date="2022-08" db="EMBL/GenBank/DDBJ databases">
        <authorList>
            <person name="Li F."/>
        </authorList>
    </citation>
    <scope>NUCLEOTIDE SEQUENCE</scope>
    <source>
        <strain evidence="2">MQZ15Z-1</strain>
    </source>
</reference>
<proteinExistence type="predicted"/>
<feature type="transmembrane region" description="Helical" evidence="1">
    <location>
        <begin position="91"/>
        <end position="111"/>
    </location>
</feature>
<feature type="transmembrane region" description="Helical" evidence="1">
    <location>
        <begin position="23"/>
        <end position="46"/>
    </location>
</feature>
<accession>A0A9X2PG93</accession>
<dbReference type="InterPro" id="IPR009495">
    <property type="entry name" value="NrsF"/>
</dbReference>
<organism evidence="2 3">
    <name type="scientific">Ancylobacter mangrovi</name>
    <dbReference type="NCBI Taxonomy" id="2972472"/>
    <lineage>
        <taxon>Bacteria</taxon>
        <taxon>Pseudomonadati</taxon>
        <taxon>Pseudomonadota</taxon>
        <taxon>Alphaproteobacteria</taxon>
        <taxon>Hyphomicrobiales</taxon>
        <taxon>Xanthobacteraceae</taxon>
        <taxon>Ancylobacter</taxon>
    </lineage>
</organism>
<dbReference type="EMBL" id="JANTHZ010000007">
    <property type="protein sequence ID" value="MCS0496441.1"/>
    <property type="molecule type" value="Genomic_DNA"/>
</dbReference>
<comment type="caution">
    <text evidence="2">The sequence shown here is derived from an EMBL/GenBank/DDBJ whole genome shotgun (WGS) entry which is preliminary data.</text>
</comment>
<evidence type="ECO:0000256" key="1">
    <source>
        <dbReference type="SAM" id="Phobius"/>
    </source>
</evidence>
<name>A0A9X2PG93_9HYPH</name>
<keyword evidence="1" id="KW-0472">Membrane</keyword>
<feature type="transmembrane region" description="Helical" evidence="1">
    <location>
        <begin position="159"/>
        <end position="176"/>
    </location>
</feature>
<gene>
    <name evidence="2" type="ORF">NVS89_15170</name>
</gene>
<dbReference type="Proteomes" id="UP001151088">
    <property type="component" value="Unassembled WGS sequence"/>
</dbReference>
<evidence type="ECO:0000313" key="3">
    <source>
        <dbReference type="Proteomes" id="UP001151088"/>
    </source>
</evidence>
<protein>
    <submittedName>
        <fullName evidence="2">NrsF family protein</fullName>
    </submittedName>
</protein>
<feature type="transmembrane region" description="Helical" evidence="1">
    <location>
        <begin position="123"/>
        <end position="147"/>
    </location>
</feature>
<sequence length="211" mass="22365">MKTEEFIDLLAQDTAPAFAFRTLFLAATLTGVAIAGLVFFTAIGVRPDVERALRTGRFLFKFVITVPLALGAVGLLLSLARPGTDIGLWRWVVFASPALLLGAVASELWLLPPAAWRGQMIGHNGRLCLTLIPLLSLGPLACLLAVLRRGAPAHPGRTGAAAGLTAAAIAATFYAANCDDDSPLFVAFWYPMAFAVMAAAGYGLGQRLLRW</sequence>